<keyword evidence="1" id="KW-1133">Transmembrane helix</keyword>
<evidence type="ECO:0000313" key="2">
    <source>
        <dbReference type="EMBL" id="RST93097.1"/>
    </source>
</evidence>
<comment type="caution">
    <text evidence="2">The sequence shown here is derived from an EMBL/GenBank/DDBJ whole genome shotgun (WGS) entry which is preliminary data.</text>
</comment>
<dbReference type="InterPro" id="IPR021008">
    <property type="entry name" value="DltX"/>
</dbReference>
<evidence type="ECO:0000256" key="1">
    <source>
        <dbReference type="SAM" id="Phobius"/>
    </source>
</evidence>
<dbReference type="EMBL" id="NGJU01000020">
    <property type="protein sequence ID" value="RST93097.1"/>
    <property type="molecule type" value="Genomic_DNA"/>
</dbReference>
<reference evidence="2 3" key="1">
    <citation type="submission" date="2017-05" db="EMBL/GenBank/DDBJ databases">
        <title>Vagococcus spp. assemblies.</title>
        <authorList>
            <person name="Gulvik C.A."/>
        </authorList>
    </citation>
    <scope>NUCLEOTIDE SEQUENCE [LARGE SCALE GENOMIC DNA]</scope>
    <source>
        <strain evidence="2 3">NCFB 2777</strain>
    </source>
</reference>
<protein>
    <submittedName>
        <fullName evidence="2">Teichoic acid D-Ala incorporation-associated protein DltX</fullName>
    </submittedName>
</protein>
<organism evidence="2 3">
    <name type="scientific">Vagococcus salmoninarum</name>
    <dbReference type="NCBI Taxonomy" id="2739"/>
    <lineage>
        <taxon>Bacteria</taxon>
        <taxon>Bacillati</taxon>
        <taxon>Bacillota</taxon>
        <taxon>Bacilli</taxon>
        <taxon>Lactobacillales</taxon>
        <taxon>Enterococcaceae</taxon>
        <taxon>Vagococcus</taxon>
    </lineage>
</organism>
<sequence>MNKIKGKMADENVNYWIQFFGKTFFYLTVLLVLIYFYHFSHIDGGNFIYNEF</sequence>
<dbReference type="OrthoDB" id="2243021at2"/>
<keyword evidence="3" id="KW-1185">Reference proteome</keyword>
<evidence type="ECO:0000313" key="3">
    <source>
        <dbReference type="Proteomes" id="UP000287239"/>
    </source>
</evidence>
<feature type="transmembrane region" description="Helical" evidence="1">
    <location>
        <begin position="15"/>
        <end position="37"/>
    </location>
</feature>
<keyword evidence="1" id="KW-0812">Transmembrane</keyword>
<gene>
    <name evidence="2" type="ORF">CBF35_12310</name>
</gene>
<accession>A0A429ZHF5</accession>
<keyword evidence="1" id="KW-0472">Membrane</keyword>
<proteinExistence type="predicted"/>
<dbReference type="Proteomes" id="UP000287239">
    <property type="component" value="Unassembled WGS sequence"/>
</dbReference>
<dbReference type="Pfam" id="PF12459">
    <property type="entry name" value="DltX"/>
    <property type="match status" value="1"/>
</dbReference>
<name>A0A429ZHF5_9ENTE</name>
<dbReference type="AlphaFoldDB" id="A0A429ZHF5"/>